<protein>
    <recommendedName>
        <fullName evidence="1">Electron transfer flavoprotein small subunit</fullName>
    </recommendedName>
</protein>
<gene>
    <name evidence="3" type="ORF">KCG48_13825</name>
</gene>
<evidence type="ECO:0000313" key="4">
    <source>
        <dbReference type="Proteomes" id="UP000675379"/>
    </source>
</evidence>
<dbReference type="SMART" id="SM00893">
    <property type="entry name" value="ETF"/>
    <property type="match status" value="1"/>
</dbReference>
<dbReference type="Proteomes" id="UP000675379">
    <property type="component" value="Unassembled WGS sequence"/>
</dbReference>
<accession>A0A941CTE4</accession>
<dbReference type="InterPro" id="IPR014730">
    <property type="entry name" value="ETF_a/b_N"/>
</dbReference>
<proteinExistence type="predicted"/>
<evidence type="ECO:0000256" key="1">
    <source>
        <dbReference type="ARBA" id="ARBA00042002"/>
    </source>
</evidence>
<name>A0A941CTE4_9CLOT</name>
<feature type="domain" description="Electron transfer flavoprotein alpha/beta-subunit N-terminal" evidence="2">
    <location>
        <begin position="22"/>
        <end position="216"/>
    </location>
</feature>
<dbReference type="SUPFAM" id="SSF52402">
    <property type="entry name" value="Adenine nucleotide alpha hydrolases-like"/>
    <property type="match status" value="1"/>
</dbReference>
<dbReference type="EMBL" id="JAGSCS010000030">
    <property type="protein sequence ID" value="MBR0577388.1"/>
    <property type="molecule type" value="Genomic_DNA"/>
</dbReference>
<dbReference type="PANTHER" id="PTHR21294">
    <property type="entry name" value="ELECTRON TRANSFER FLAVOPROTEIN BETA-SUBUNIT"/>
    <property type="match status" value="1"/>
</dbReference>
<comment type="caution">
    <text evidence="3">The sequence shown here is derived from an EMBL/GenBank/DDBJ whole genome shotgun (WGS) entry which is preliminary data.</text>
</comment>
<dbReference type="PANTHER" id="PTHR21294:SF17">
    <property type="entry name" value="PROTEIN FIXA"/>
    <property type="match status" value="1"/>
</dbReference>
<keyword evidence="4" id="KW-1185">Reference proteome</keyword>
<reference evidence="3" key="1">
    <citation type="submission" date="2021-04" db="EMBL/GenBank/DDBJ databases">
        <title>Proteiniclasticum sedimins sp. nov., an obligate anaerobic bacterium isolated from anaerobic sludge.</title>
        <authorList>
            <person name="Liu J."/>
        </authorList>
    </citation>
    <scope>NUCLEOTIDE SEQUENCE</scope>
    <source>
        <strain evidence="3">BAD-10</strain>
    </source>
</reference>
<sequence length="270" mass="30195">MKIICMVKYVPDVDKFQFDFDKNVVIRHNIRMILNPEDAKAVGLALEIKRKDPSTFVEVLCMGPKSVLPMINDLARIGVDRVTLLSDHLFVGSDSYITSKILGMYLSRQRFDLILTGNHSIDGDTSHVPSQVADLLGLPQMGKVVSVMTDNISRANLCFISENDSAKITFTMDLPGVLSISKESAYKLPYLRYEDTQRSIEDKITILTGEDLGITKSEVGIAGSLTKVKRTFVKEYKKRAQQIVQVDDAGIDKTYEFLRSHGYLGGVHDE</sequence>
<evidence type="ECO:0000313" key="3">
    <source>
        <dbReference type="EMBL" id="MBR0577388.1"/>
    </source>
</evidence>
<dbReference type="AlphaFoldDB" id="A0A941CTE4"/>
<dbReference type="Gene3D" id="3.40.50.620">
    <property type="entry name" value="HUPs"/>
    <property type="match status" value="1"/>
</dbReference>
<dbReference type="RefSeq" id="WP_211802784.1">
    <property type="nucleotide sequence ID" value="NZ_JAGSCS010000030.1"/>
</dbReference>
<dbReference type="InterPro" id="IPR012255">
    <property type="entry name" value="ETF_b"/>
</dbReference>
<dbReference type="PIRSF" id="PIRSF000090">
    <property type="entry name" value="Beta-ETF"/>
    <property type="match status" value="1"/>
</dbReference>
<organism evidence="3 4">
    <name type="scientific">Proteiniclasticum sediminis</name>
    <dbReference type="NCBI Taxonomy" id="2804028"/>
    <lineage>
        <taxon>Bacteria</taxon>
        <taxon>Bacillati</taxon>
        <taxon>Bacillota</taxon>
        <taxon>Clostridia</taxon>
        <taxon>Eubacteriales</taxon>
        <taxon>Clostridiaceae</taxon>
        <taxon>Proteiniclasticum</taxon>
    </lineage>
</organism>
<dbReference type="GO" id="GO:0009055">
    <property type="term" value="F:electron transfer activity"/>
    <property type="evidence" value="ECO:0007669"/>
    <property type="project" value="InterPro"/>
</dbReference>
<evidence type="ECO:0000259" key="2">
    <source>
        <dbReference type="SMART" id="SM00893"/>
    </source>
</evidence>
<dbReference type="Pfam" id="PF01012">
    <property type="entry name" value="ETF"/>
    <property type="match status" value="1"/>
</dbReference>
<dbReference type="InterPro" id="IPR014729">
    <property type="entry name" value="Rossmann-like_a/b/a_fold"/>
</dbReference>